<dbReference type="PROSITE" id="PS51450">
    <property type="entry name" value="LRR"/>
    <property type="match status" value="5"/>
</dbReference>
<feature type="compositionally biased region" description="Polar residues" evidence="3">
    <location>
        <begin position="18"/>
        <end position="29"/>
    </location>
</feature>
<dbReference type="RefSeq" id="XP_014151671.1">
    <property type="nucleotide sequence ID" value="XM_014296196.1"/>
</dbReference>
<dbReference type="SMART" id="SM00365">
    <property type="entry name" value="LRR_SD22"/>
    <property type="match status" value="7"/>
</dbReference>
<dbReference type="SUPFAM" id="SSF55073">
    <property type="entry name" value="Nucleotide cyclase"/>
    <property type="match status" value="1"/>
</dbReference>
<dbReference type="SUPFAM" id="SSF81606">
    <property type="entry name" value="PP2C-like"/>
    <property type="match status" value="1"/>
</dbReference>
<dbReference type="eggNOG" id="KOG0444">
    <property type="taxonomic scope" value="Eukaryota"/>
</dbReference>
<dbReference type="InterPro" id="IPR003591">
    <property type="entry name" value="Leu-rich_rpt_typical-subtyp"/>
</dbReference>
<dbReference type="PROSITE" id="PS50125">
    <property type="entry name" value="GUANYLATE_CYCLASE_2"/>
    <property type="match status" value="1"/>
</dbReference>
<dbReference type="STRING" id="667725.A0A0L0FLW4"/>
<dbReference type="SMART" id="SM00369">
    <property type="entry name" value="LRR_TYP"/>
    <property type="match status" value="10"/>
</dbReference>
<sequence length="1301" mass="144341">MANSAAHQKLNSKRTVDGSKTSLSNSSDRLPNANFAEDSALDLTGMDMWLPSRVAYIEAELKQRELHVCIEEVSFRSNMLFKPPEFLTSFLNLRTLDLSNNNLSILPSGLATACRNLNRLGLSDNNFRRVPPGVKEMTKLSTLDLSFNKLKDITSAAFPDQLTVLYLHKNQITVLGACLDNLVSLCTLNLAHNQLRRLPALELPRLVYLNLNGNSLSRGDMGTLRPQMLLCKANFLSLFSVDLSQLTEINLSRNKLQTLPDLPNLKTLNASSNQIQLLPNLLYKQVIPLKKNVPLPTNCDWDNTDNDRTQSSIDIITPDINGDAGLNKDSNTNKEVGMSRDEIKSPSDSQSELGTTLHKLQRVTSDQAEILGSEEMSPRRRMSAETARVSGLKAEVQRIPMQPTRVSPSTSSLQTPPKYKKRSPNINPPTSNSAGISTVSTPPSLSSKGTWGKRRKSKNMRNHYPSQNLCAIEVLLLGKNKLQTDCLLDSISQMSSLKELHLSHNNINELGHLRNLTSLRLLNMNSNSCMNVHSDVEYLSNLRSLSLCNNRLSLLPLSMSKLSKLEMLDLSKNNIRYAGIHSWMWTSNPSVRVLNLARNKYLGITNLADIASLPNLEFISLAGVILPCRCKTQQTSAGLLDLYSRSASETQACSICFTASVPANLIKTICLEPKDYPKPDTLIRKATARNSFPSSAYASPEGTFSATAITALTAEEATEKDIGLPVQSGVAQSNMNVKTIGQYSFTLNGIDFSELETAKSTFTIAKTHRVYGVFDAYGPTMADSHSSDNQKNVYHPNSVASIAYENFMPTFWEAIGRAFDGIDINNNITRSLRRAVLRVNRVVAERLPESNQYEGCSMAVLCMSRSRVWAANCGTTLSVLCRNGRAMPLSAKHTAKDEEERKRVLQRGADVSACGELFGMTEATRGLGMFALQPFMNAGPHVVDHHISHDDEFIITACHGLWSCMSFQYAVEVVRHEYSPERAAQTLRDRATMLGVQRPITVVVTFTPKIRRAVRKEGLTTSLITHQTQDRSNAEVPPPHGKVTLVFTDIQDSTELWEEEEEAMRDAVRIHNELMRKLLLEHGGYEVKTEGDAFMVAFETSHAALKWALHAQTSLTETVWSEEILSRRSCREVMAEGPDGSQQTVFRGLRVRMGIHTGCPDCEADPITGRMDYFGPMVNRSARVSAIGQGGQIVISKHVWEEVESSLGPDTEVSVLGSYNLKGMKQKETIRQILPKTLHCRLEFFKKICAPPPPPIKVQSPISTQREQAIAHKSMSSPLHQSREKANMKRNDLAPATKPII</sequence>
<evidence type="ECO:0008006" key="8">
    <source>
        <dbReference type="Google" id="ProtNLM"/>
    </source>
</evidence>
<organism evidence="6 7">
    <name type="scientific">Sphaeroforma arctica JP610</name>
    <dbReference type="NCBI Taxonomy" id="667725"/>
    <lineage>
        <taxon>Eukaryota</taxon>
        <taxon>Ichthyosporea</taxon>
        <taxon>Ichthyophonida</taxon>
        <taxon>Sphaeroforma</taxon>
    </lineage>
</organism>
<dbReference type="GO" id="GO:0009190">
    <property type="term" value="P:cyclic nucleotide biosynthetic process"/>
    <property type="evidence" value="ECO:0007669"/>
    <property type="project" value="InterPro"/>
</dbReference>
<evidence type="ECO:0000259" key="5">
    <source>
        <dbReference type="PROSITE" id="PS51746"/>
    </source>
</evidence>
<evidence type="ECO:0000256" key="1">
    <source>
        <dbReference type="ARBA" id="ARBA00022614"/>
    </source>
</evidence>
<dbReference type="Gene3D" id="3.80.10.10">
    <property type="entry name" value="Ribonuclease Inhibitor"/>
    <property type="match status" value="3"/>
</dbReference>
<dbReference type="Gene3D" id="3.60.40.10">
    <property type="entry name" value="PPM-type phosphatase domain"/>
    <property type="match status" value="1"/>
</dbReference>
<dbReference type="GeneID" id="25910282"/>
<feature type="domain" description="Guanylate cyclase" evidence="4">
    <location>
        <begin position="1044"/>
        <end position="1185"/>
    </location>
</feature>
<feature type="compositionally biased region" description="Basic and acidic residues" evidence="3">
    <location>
        <begin position="1281"/>
        <end position="1292"/>
    </location>
</feature>
<dbReference type="InterPro" id="IPR036457">
    <property type="entry name" value="PPM-type-like_dom_sf"/>
</dbReference>
<dbReference type="SMART" id="SM00332">
    <property type="entry name" value="PP2Cc"/>
    <property type="match status" value="1"/>
</dbReference>
<feature type="region of interest" description="Disordered" evidence="3">
    <location>
        <begin position="315"/>
        <end position="462"/>
    </location>
</feature>
<dbReference type="Pfam" id="PF00481">
    <property type="entry name" value="PP2C"/>
    <property type="match status" value="1"/>
</dbReference>
<evidence type="ECO:0000259" key="4">
    <source>
        <dbReference type="PROSITE" id="PS50125"/>
    </source>
</evidence>
<gene>
    <name evidence="6" type="ORF">SARC_09778</name>
</gene>
<dbReference type="EMBL" id="KQ242638">
    <property type="protein sequence ID" value="KNC77769.1"/>
    <property type="molecule type" value="Genomic_DNA"/>
</dbReference>
<dbReference type="Pfam" id="PF00211">
    <property type="entry name" value="Guanylate_cyc"/>
    <property type="match status" value="1"/>
</dbReference>
<feature type="compositionally biased region" description="Basic residues" evidence="3">
    <location>
        <begin position="451"/>
        <end position="461"/>
    </location>
</feature>
<dbReference type="Gene3D" id="3.30.70.1230">
    <property type="entry name" value="Nucleotide cyclase"/>
    <property type="match status" value="1"/>
</dbReference>
<dbReference type="PANTHER" id="PTHR43081">
    <property type="entry name" value="ADENYLATE CYCLASE, TERMINAL-DIFFERENTIATION SPECIFIC-RELATED"/>
    <property type="match status" value="1"/>
</dbReference>
<accession>A0A0L0FLW4</accession>
<dbReference type="Pfam" id="PF13855">
    <property type="entry name" value="LRR_8"/>
    <property type="match status" value="1"/>
</dbReference>
<evidence type="ECO:0000313" key="7">
    <source>
        <dbReference type="Proteomes" id="UP000054560"/>
    </source>
</evidence>
<reference evidence="6 7" key="1">
    <citation type="submission" date="2011-02" db="EMBL/GenBank/DDBJ databases">
        <title>The Genome Sequence of Sphaeroforma arctica JP610.</title>
        <authorList>
            <consortium name="The Broad Institute Genome Sequencing Platform"/>
            <person name="Russ C."/>
            <person name="Cuomo C."/>
            <person name="Young S.K."/>
            <person name="Zeng Q."/>
            <person name="Gargeya S."/>
            <person name="Alvarado L."/>
            <person name="Berlin A."/>
            <person name="Chapman S.B."/>
            <person name="Chen Z."/>
            <person name="Freedman E."/>
            <person name="Gellesch M."/>
            <person name="Goldberg J."/>
            <person name="Griggs A."/>
            <person name="Gujja S."/>
            <person name="Heilman E."/>
            <person name="Heiman D."/>
            <person name="Howarth C."/>
            <person name="Mehta T."/>
            <person name="Neiman D."/>
            <person name="Pearson M."/>
            <person name="Roberts A."/>
            <person name="Saif S."/>
            <person name="Shea T."/>
            <person name="Shenoy N."/>
            <person name="Sisk P."/>
            <person name="Stolte C."/>
            <person name="Sykes S."/>
            <person name="White J."/>
            <person name="Yandava C."/>
            <person name="Burger G."/>
            <person name="Gray M.W."/>
            <person name="Holland P.W.H."/>
            <person name="King N."/>
            <person name="Lang F.B.F."/>
            <person name="Roger A.J."/>
            <person name="Ruiz-Trillo I."/>
            <person name="Haas B."/>
            <person name="Nusbaum C."/>
            <person name="Birren B."/>
        </authorList>
    </citation>
    <scope>NUCLEOTIDE SEQUENCE [LARGE SCALE GENOMIC DNA]</scope>
    <source>
        <strain evidence="6 7">JP610</strain>
    </source>
</reference>
<dbReference type="InterPro" id="IPR050697">
    <property type="entry name" value="Adenylyl/Guanylyl_Cyclase_3/4"/>
</dbReference>
<dbReference type="SMART" id="SM00364">
    <property type="entry name" value="LRR_BAC"/>
    <property type="match status" value="6"/>
</dbReference>
<dbReference type="InterPro" id="IPR029787">
    <property type="entry name" value="Nucleotide_cyclase"/>
</dbReference>
<dbReference type="PANTHER" id="PTHR43081:SF1">
    <property type="entry name" value="ADENYLATE CYCLASE, TERMINAL-DIFFERENTIATION SPECIFIC"/>
    <property type="match status" value="1"/>
</dbReference>
<dbReference type="InterPro" id="IPR032675">
    <property type="entry name" value="LRR_dom_sf"/>
</dbReference>
<feature type="compositionally biased region" description="Polar residues" evidence="3">
    <location>
        <begin position="404"/>
        <end position="415"/>
    </location>
</feature>
<dbReference type="OrthoDB" id="2021138at2759"/>
<feature type="compositionally biased region" description="Polar residues" evidence="3">
    <location>
        <begin position="424"/>
        <end position="449"/>
    </location>
</feature>
<evidence type="ECO:0000256" key="2">
    <source>
        <dbReference type="ARBA" id="ARBA00022737"/>
    </source>
</evidence>
<feature type="domain" description="PPM-type phosphatase" evidence="5">
    <location>
        <begin position="783"/>
        <end position="1007"/>
    </location>
</feature>
<dbReference type="CDD" id="cd07302">
    <property type="entry name" value="CHD"/>
    <property type="match status" value="1"/>
</dbReference>
<dbReference type="Proteomes" id="UP000054560">
    <property type="component" value="Unassembled WGS sequence"/>
</dbReference>
<keyword evidence="2" id="KW-0677">Repeat</keyword>
<dbReference type="InterPro" id="IPR001611">
    <property type="entry name" value="Leu-rich_rpt"/>
</dbReference>
<dbReference type="PROSITE" id="PS51746">
    <property type="entry name" value="PPM_2"/>
    <property type="match status" value="1"/>
</dbReference>
<dbReference type="SMART" id="SM00044">
    <property type="entry name" value="CYCc"/>
    <property type="match status" value="1"/>
</dbReference>
<dbReference type="Pfam" id="PF00560">
    <property type="entry name" value="LRR_1"/>
    <property type="match status" value="1"/>
</dbReference>
<evidence type="ECO:0000256" key="3">
    <source>
        <dbReference type="SAM" id="MobiDB-lite"/>
    </source>
</evidence>
<protein>
    <recommendedName>
        <fullName evidence="8">Adenylate cyclase</fullName>
    </recommendedName>
</protein>
<keyword evidence="7" id="KW-1185">Reference proteome</keyword>
<dbReference type="InterPro" id="IPR001054">
    <property type="entry name" value="A/G_cyclase"/>
</dbReference>
<dbReference type="InterPro" id="IPR001932">
    <property type="entry name" value="PPM-type_phosphatase-like_dom"/>
</dbReference>
<proteinExistence type="predicted"/>
<dbReference type="PRINTS" id="PR00019">
    <property type="entry name" value="LEURICHRPT"/>
</dbReference>
<keyword evidence="1" id="KW-0433">Leucine-rich repeat</keyword>
<dbReference type="SUPFAM" id="SSF52058">
    <property type="entry name" value="L domain-like"/>
    <property type="match status" value="2"/>
</dbReference>
<evidence type="ECO:0000313" key="6">
    <source>
        <dbReference type="EMBL" id="KNC77769.1"/>
    </source>
</evidence>
<dbReference type="GO" id="GO:0035556">
    <property type="term" value="P:intracellular signal transduction"/>
    <property type="evidence" value="ECO:0007669"/>
    <property type="project" value="InterPro"/>
</dbReference>
<feature type="region of interest" description="Disordered" evidence="3">
    <location>
        <begin position="1"/>
        <end position="30"/>
    </location>
</feature>
<feature type="region of interest" description="Disordered" evidence="3">
    <location>
        <begin position="1274"/>
        <end position="1301"/>
    </location>
</feature>
<dbReference type="CDD" id="cd00143">
    <property type="entry name" value="PP2Cc"/>
    <property type="match status" value="1"/>
</dbReference>
<name>A0A0L0FLW4_9EUKA</name>
<dbReference type="eggNOG" id="KOG0618">
    <property type="taxonomic scope" value="Eukaryota"/>
</dbReference>